<keyword evidence="1" id="KW-0812">Transmembrane</keyword>
<dbReference type="Ensembl" id="ENSVKKT00000021722.1">
    <property type="protein sequence ID" value="ENSVKKP00000021195.1"/>
    <property type="gene ID" value="ENSVKKG00000014227.1"/>
</dbReference>
<keyword evidence="1" id="KW-1133">Transmembrane helix</keyword>
<dbReference type="InterPro" id="IPR056691">
    <property type="entry name" value="DUF7789"/>
</dbReference>
<evidence type="ECO:0000256" key="1">
    <source>
        <dbReference type="SAM" id="Phobius"/>
    </source>
</evidence>
<feature type="transmembrane region" description="Helical" evidence="1">
    <location>
        <begin position="99"/>
        <end position="120"/>
    </location>
</feature>
<sequence>MLRSVVNFTVLSAKQKPKLLARFVLILLVGAFDVICAIVLIQSESMMAFRVGGALESVQAQYVMLNLCFSMLTFDLQAQLCLCALLLSSLQQICVLHSVFLAVGILWAILKVTCGIVAILKELKPLTWIFMTQNLPEVAYLIYLLYSVIKDWGQGNSYALEAAVITCSCISVMIKSVLFWALFHVYRSFGQGLRERMFSSYGRIDS</sequence>
<dbReference type="Proteomes" id="UP000694545">
    <property type="component" value="Unplaced"/>
</dbReference>
<dbReference type="AlphaFoldDB" id="A0A8D2Q5X5"/>
<name>A0A8D2Q5X5_VARKO</name>
<reference evidence="3" key="1">
    <citation type="submission" date="2025-08" db="UniProtKB">
        <authorList>
            <consortium name="Ensembl"/>
        </authorList>
    </citation>
    <scope>IDENTIFICATION</scope>
</reference>
<dbReference type="OMA" id="YCITEYA"/>
<dbReference type="PANTHER" id="PTHR39299">
    <property type="entry name" value="TRANSMEMBRANE PROTEIN"/>
    <property type="match status" value="1"/>
</dbReference>
<keyword evidence="4" id="KW-1185">Reference proteome</keyword>
<protein>
    <recommendedName>
        <fullName evidence="2">DUF7789 domain-containing protein</fullName>
    </recommendedName>
</protein>
<accession>A0A8D2Q5X5</accession>
<evidence type="ECO:0000313" key="3">
    <source>
        <dbReference type="Ensembl" id="ENSVKKP00000021195.1"/>
    </source>
</evidence>
<organism evidence="3 4">
    <name type="scientific">Varanus komodoensis</name>
    <name type="common">Komodo dragon</name>
    <dbReference type="NCBI Taxonomy" id="61221"/>
    <lineage>
        <taxon>Eukaryota</taxon>
        <taxon>Metazoa</taxon>
        <taxon>Chordata</taxon>
        <taxon>Craniata</taxon>
        <taxon>Vertebrata</taxon>
        <taxon>Euteleostomi</taxon>
        <taxon>Lepidosauria</taxon>
        <taxon>Squamata</taxon>
        <taxon>Bifurcata</taxon>
        <taxon>Unidentata</taxon>
        <taxon>Episquamata</taxon>
        <taxon>Toxicofera</taxon>
        <taxon>Anguimorpha</taxon>
        <taxon>Paleoanguimorpha</taxon>
        <taxon>Varanoidea</taxon>
        <taxon>Varanidae</taxon>
        <taxon>Varanus</taxon>
    </lineage>
</organism>
<keyword evidence="1" id="KW-0472">Membrane</keyword>
<evidence type="ECO:0000259" key="2">
    <source>
        <dbReference type="Pfam" id="PF25044"/>
    </source>
</evidence>
<evidence type="ECO:0000313" key="4">
    <source>
        <dbReference type="Proteomes" id="UP000694545"/>
    </source>
</evidence>
<feature type="transmembrane region" description="Helical" evidence="1">
    <location>
        <begin position="126"/>
        <end position="146"/>
    </location>
</feature>
<feature type="domain" description="DUF7789" evidence="2">
    <location>
        <begin position="1"/>
        <end position="42"/>
    </location>
</feature>
<reference evidence="3" key="2">
    <citation type="submission" date="2025-09" db="UniProtKB">
        <authorList>
            <consortium name="Ensembl"/>
        </authorList>
    </citation>
    <scope>IDENTIFICATION</scope>
</reference>
<proteinExistence type="predicted"/>
<feature type="transmembrane region" description="Helical" evidence="1">
    <location>
        <begin position="158"/>
        <end position="183"/>
    </location>
</feature>
<feature type="transmembrane region" description="Helical" evidence="1">
    <location>
        <begin position="20"/>
        <end position="42"/>
    </location>
</feature>
<feature type="domain" description="DUF7789" evidence="2">
    <location>
        <begin position="53"/>
        <end position="183"/>
    </location>
</feature>
<dbReference type="Pfam" id="PF25044">
    <property type="entry name" value="DUF7789"/>
    <property type="match status" value="2"/>
</dbReference>
<dbReference type="PANTHER" id="PTHR39299:SF1">
    <property type="entry name" value="TRANSMEMBRANE PROTEIN"/>
    <property type="match status" value="1"/>
</dbReference>